<reference evidence="1" key="1">
    <citation type="submission" date="2020-03" db="EMBL/GenBank/DDBJ databases">
        <title>The deep terrestrial virosphere.</title>
        <authorList>
            <person name="Holmfeldt K."/>
            <person name="Nilsson E."/>
            <person name="Simone D."/>
            <person name="Lopez-Fernandez M."/>
            <person name="Wu X."/>
            <person name="de Brujin I."/>
            <person name="Lundin D."/>
            <person name="Andersson A."/>
            <person name="Bertilsson S."/>
            <person name="Dopson M."/>
        </authorList>
    </citation>
    <scope>NUCLEOTIDE SEQUENCE</scope>
    <source>
        <strain evidence="1">TM448B01419</strain>
    </source>
</reference>
<dbReference type="AlphaFoldDB" id="A0A6M3XM56"/>
<accession>A0A6M3XM56</accession>
<name>A0A6M3XM56_9ZZZZ</name>
<organism evidence="1">
    <name type="scientific">viral metagenome</name>
    <dbReference type="NCBI Taxonomy" id="1070528"/>
    <lineage>
        <taxon>unclassified sequences</taxon>
        <taxon>metagenomes</taxon>
        <taxon>organismal metagenomes</taxon>
    </lineage>
</organism>
<proteinExistence type="predicted"/>
<evidence type="ECO:0000313" key="1">
    <source>
        <dbReference type="EMBL" id="QJH98901.1"/>
    </source>
</evidence>
<sequence>MNGRIDDEEKWKIEGDVRTLKEAELIKVDPGRLKKAMDLMDDEMKAMMKVHARLSIEDEAKKRFSKTYPEK</sequence>
<protein>
    <submittedName>
        <fullName evidence="1">Uncharacterized protein</fullName>
    </submittedName>
</protein>
<gene>
    <name evidence="1" type="ORF">TM448B01419_0010</name>
</gene>
<dbReference type="EMBL" id="MT144757">
    <property type="protein sequence ID" value="QJH98901.1"/>
    <property type="molecule type" value="Genomic_DNA"/>
</dbReference>